<keyword evidence="4" id="KW-0125">Carotenoid biosynthesis</keyword>
<evidence type="ECO:0000256" key="4">
    <source>
        <dbReference type="ARBA" id="ARBA00022746"/>
    </source>
</evidence>
<evidence type="ECO:0000259" key="9">
    <source>
        <dbReference type="Pfam" id="PF18916"/>
    </source>
</evidence>
<feature type="transmembrane region" description="Helical" evidence="8">
    <location>
        <begin position="31"/>
        <end position="53"/>
    </location>
</feature>
<evidence type="ECO:0000256" key="2">
    <source>
        <dbReference type="ARBA" id="ARBA00004829"/>
    </source>
</evidence>
<dbReference type="Pfam" id="PF18916">
    <property type="entry name" value="Lycopene_cyc"/>
    <property type="match status" value="1"/>
</dbReference>
<keyword evidence="7" id="KW-0413">Isomerase</keyword>
<feature type="transmembrane region" description="Helical" evidence="8">
    <location>
        <begin position="74"/>
        <end position="99"/>
    </location>
</feature>
<dbReference type="InterPro" id="IPR017825">
    <property type="entry name" value="Lycopene_cyclase_dom"/>
</dbReference>
<proteinExistence type="predicted"/>
<name>A0A1F4UJX8_UNCKA</name>
<keyword evidence="6 8" id="KW-0472">Membrane</keyword>
<feature type="transmembrane region" description="Helical" evidence="8">
    <location>
        <begin position="7"/>
        <end position="25"/>
    </location>
</feature>
<comment type="subcellular location">
    <subcellularLocation>
        <location evidence="1">Membrane</location>
        <topology evidence="1">Multi-pass membrane protein</topology>
    </subcellularLocation>
</comment>
<dbReference type="EMBL" id="MEUV01000045">
    <property type="protein sequence ID" value="OGC45247.1"/>
    <property type="molecule type" value="Genomic_DNA"/>
</dbReference>
<evidence type="ECO:0000256" key="1">
    <source>
        <dbReference type="ARBA" id="ARBA00004141"/>
    </source>
</evidence>
<evidence type="ECO:0000313" key="11">
    <source>
        <dbReference type="Proteomes" id="UP000178615"/>
    </source>
</evidence>
<feature type="domain" description="Lycopene cyclase" evidence="9">
    <location>
        <begin position="5"/>
        <end position="98"/>
    </location>
</feature>
<reference evidence="10 11" key="1">
    <citation type="journal article" date="2016" name="Nat. Commun.">
        <title>Thousands of microbial genomes shed light on interconnected biogeochemical processes in an aquifer system.</title>
        <authorList>
            <person name="Anantharaman K."/>
            <person name="Brown C.T."/>
            <person name="Hug L.A."/>
            <person name="Sharon I."/>
            <person name="Castelle C.J."/>
            <person name="Probst A.J."/>
            <person name="Thomas B.C."/>
            <person name="Singh A."/>
            <person name="Wilkins M.J."/>
            <person name="Karaoz U."/>
            <person name="Brodie E.L."/>
            <person name="Williams K.H."/>
            <person name="Hubbard S.S."/>
            <person name="Banfield J.F."/>
        </authorList>
    </citation>
    <scope>NUCLEOTIDE SEQUENCE [LARGE SCALE GENOMIC DNA]</scope>
</reference>
<gene>
    <name evidence="10" type="ORF">A2V49_01445</name>
</gene>
<evidence type="ECO:0000256" key="8">
    <source>
        <dbReference type="SAM" id="Phobius"/>
    </source>
</evidence>
<organism evidence="10 11">
    <name type="scientific">candidate division WWE3 bacterium RBG_19FT_COMBO_34_6</name>
    <dbReference type="NCBI Taxonomy" id="1802612"/>
    <lineage>
        <taxon>Bacteria</taxon>
        <taxon>Katanobacteria</taxon>
    </lineage>
</organism>
<evidence type="ECO:0000256" key="6">
    <source>
        <dbReference type="ARBA" id="ARBA00023136"/>
    </source>
</evidence>
<comment type="pathway">
    <text evidence="2">Carotenoid biosynthesis.</text>
</comment>
<evidence type="ECO:0000256" key="7">
    <source>
        <dbReference type="ARBA" id="ARBA00023235"/>
    </source>
</evidence>
<protein>
    <recommendedName>
        <fullName evidence="9">Lycopene cyclase domain-containing protein</fullName>
    </recommendedName>
</protein>
<evidence type="ECO:0000256" key="5">
    <source>
        <dbReference type="ARBA" id="ARBA00022989"/>
    </source>
</evidence>
<dbReference type="Proteomes" id="UP000178615">
    <property type="component" value="Unassembled WGS sequence"/>
</dbReference>
<comment type="caution">
    <text evidence="10">The sequence shown here is derived from an EMBL/GenBank/DDBJ whole genome shotgun (WGS) entry which is preliminary data.</text>
</comment>
<sequence length="139" mass="16078">MKKYFYSLAYIILLGLPAVLLGFFVKDLLFPIPLLIVILICLFIGGIFDIWAVRQNTKDKFFIWEYNSESIIGIKVFGVPLEDYVLFLVLTPIFIIIIWEMVQKIFLTDSLLQAAFLLFGIIITVISYRLAYKIAKKSK</sequence>
<evidence type="ECO:0000256" key="3">
    <source>
        <dbReference type="ARBA" id="ARBA00022692"/>
    </source>
</evidence>
<feature type="transmembrane region" description="Helical" evidence="8">
    <location>
        <begin position="111"/>
        <end position="131"/>
    </location>
</feature>
<evidence type="ECO:0000313" key="10">
    <source>
        <dbReference type="EMBL" id="OGC45247.1"/>
    </source>
</evidence>
<keyword evidence="3 8" id="KW-0812">Transmembrane</keyword>
<keyword evidence="5 8" id="KW-1133">Transmembrane helix</keyword>
<dbReference type="AlphaFoldDB" id="A0A1F4UJX8"/>
<accession>A0A1F4UJX8</accession>